<reference evidence="2 3" key="1">
    <citation type="submission" date="2016-10" db="EMBL/GenBank/DDBJ databases">
        <title>Comparative genome analysis of multiple Pseudomonas spp. focuses on biocontrol and plant growth promoting traits.</title>
        <authorList>
            <person name="Tao X.-Y."/>
            <person name="Taylor C.G."/>
        </authorList>
    </citation>
    <scope>NUCLEOTIDE SEQUENCE [LARGE SCALE GENOMIC DNA]</scope>
    <source>
        <strain evidence="2 3">39A2</strain>
    </source>
</reference>
<accession>A0A423KNH1</accession>
<protein>
    <recommendedName>
        <fullName evidence="1">Protein NO VEIN C-terminal domain-containing protein</fullName>
    </recommendedName>
</protein>
<evidence type="ECO:0000313" key="2">
    <source>
        <dbReference type="EMBL" id="RON55950.1"/>
    </source>
</evidence>
<dbReference type="RefSeq" id="WP_123404670.1">
    <property type="nucleotide sequence ID" value="NZ_MOBP01000005.1"/>
</dbReference>
<gene>
    <name evidence="2" type="ORF">BK665_08275</name>
</gene>
<name>A0A423KNH1_9PSED</name>
<dbReference type="InterPro" id="IPR024975">
    <property type="entry name" value="NOV_C"/>
</dbReference>
<feature type="domain" description="Protein NO VEIN C-terminal" evidence="1">
    <location>
        <begin position="203"/>
        <end position="285"/>
    </location>
</feature>
<comment type="caution">
    <text evidence="2">The sequence shown here is derived from an EMBL/GenBank/DDBJ whole genome shotgun (WGS) entry which is preliminary data.</text>
</comment>
<organism evidence="2 3">
    <name type="scientific">Pseudomonas frederiksbergensis</name>
    <dbReference type="NCBI Taxonomy" id="104087"/>
    <lineage>
        <taxon>Bacteria</taxon>
        <taxon>Pseudomonadati</taxon>
        <taxon>Pseudomonadota</taxon>
        <taxon>Gammaproteobacteria</taxon>
        <taxon>Pseudomonadales</taxon>
        <taxon>Pseudomonadaceae</taxon>
        <taxon>Pseudomonas</taxon>
    </lineage>
</organism>
<dbReference type="AlphaFoldDB" id="A0A423KNH1"/>
<dbReference type="OrthoDB" id="9795554at2"/>
<evidence type="ECO:0000313" key="3">
    <source>
        <dbReference type="Proteomes" id="UP000283627"/>
    </source>
</evidence>
<evidence type="ECO:0000259" key="1">
    <source>
        <dbReference type="Pfam" id="PF13020"/>
    </source>
</evidence>
<dbReference type="Proteomes" id="UP000283627">
    <property type="component" value="Unassembled WGS sequence"/>
</dbReference>
<sequence length="313" mass="35960">MDRIAFLKTGWAVDYQGEEVVGRHRHINDYAEAHERFNFRKAPDGRYYGYIPPMGEHEATPKPLRLNGWTIILVAARDGDGPLTVVGHYENATFETGYRDRPEYRYGSFPKDADGQNFSYIVSADKANIIPLPLRQTEISGAHFKRSPIVYVRGNRPGQDQEWRQHFAEIAQEIVSVSSQVDVVDVQIPTFSFPDAEHRKAVEMAAVDYASAAYGKRYEIQDVQLLNLGYDLIFRDRKTGEELHVEVKGTSNAIPHFFMTRNEYRYLENPRWRMLMVTQALDKPKGRVLTLDELEDAFDVKPFAFEGVAKRLP</sequence>
<dbReference type="Pfam" id="PF13020">
    <property type="entry name" value="NOV_C"/>
    <property type="match status" value="1"/>
</dbReference>
<proteinExistence type="predicted"/>
<dbReference type="EMBL" id="MOBP01000005">
    <property type="protein sequence ID" value="RON55950.1"/>
    <property type="molecule type" value="Genomic_DNA"/>
</dbReference>